<dbReference type="PANTHER" id="PTHR43730:SF1">
    <property type="entry name" value="BETA-MANNOSIDASE"/>
    <property type="match status" value="1"/>
</dbReference>
<dbReference type="Pfam" id="PF22666">
    <property type="entry name" value="Glyco_hydro_2_N2"/>
    <property type="match status" value="1"/>
</dbReference>
<evidence type="ECO:0000259" key="9">
    <source>
        <dbReference type="Pfam" id="PF22666"/>
    </source>
</evidence>
<dbReference type="OrthoDB" id="9801077at2"/>
<evidence type="ECO:0000256" key="1">
    <source>
        <dbReference type="ARBA" id="ARBA00000829"/>
    </source>
</evidence>
<dbReference type="Gene3D" id="2.60.120.260">
    <property type="entry name" value="Galactose-binding domain-like"/>
    <property type="match status" value="1"/>
</dbReference>
<dbReference type="SUPFAM" id="SSF49785">
    <property type="entry name" value="Galactose-binding domain-like"/>
    <property type="match status" value="1"/>
</dbReference>
<feature type="domain" description="Glycoside hydrolase family 2 catalytic" evidence="8">
    <location>
        <begin position="312"/>
        <end position="432"/>
    </location>
</feature>
<evidence type="ECO:0000256" key="4">
    <source>
        <dbReference type="ARBA" id="ARBA00022729"/>
    </source>
</evidence>
<evidence type="ECO:0000256" key="5">
    <source>
        <dbReference type="ARBA" id="ARBA00022801"/>
    </source>
</evidence>
<proteinExistence type="inferred from homology"/>
<dbReference type="EMBL" id="CP029494">
    <property type="protein sequence ID" value="AWN21960.1"/>
    <property type="molecule type" value="Genomic_DNA"/>
</dbReference>
<dbReference type="RefSeq" id="WP_109824615.1">
    <property type="nucleotide sequence ID" value="NZ_CP029494.1"/>
</dbReference>
<evidence type="ECO:0000259" key="8">
    <source>
        <dbReference type="Pfam" id="PF02836"/>
    </source>
</evidence>
<dbReference type="Pfam" id="PF02836">
    <property type="entry name" value="Glyco_hydro_2_C"/>
    <property type="match status" value="1"/>
</dbReference>
<dbReference type="Proteomes" id="UP000245368">
    <property type="component" value="Chromosome"/>
</dbReference>
<dbReference type="GO" id="GO:0006516">
    <property type="term" value="P:glycoprotein catabolic process"/>
    <property type="evidence" value="ECO:0007669"/>
    <property type="project" value="TreeGrafter"/>
</dbReference>
<dbReference type="SUPFAM" id="SSF51445">
    <property type="entry name" value="(Trans)glycosidases"/>
    <property type="match status" value="1"/>
</dbReference>
<dbReference type="InterPro" id="IPR036156">
    <property type="entry name" value="Beta-gal/glucu_dom_sf"/>
</dbReference>
<dbReference type="Gene3D" id="3.20.20.80">
    <property type="entry name" value="Glycosidases"/>
    <property type="match status" value="1"/>
</dbReference>
<dbReference type="InterPro" id="IPR008979">
    <property type="entry name" value="Galactose-bd-like_sf"/>
</dbReference>
<keyword evidence="5" id="KW-0378">Hydrolase</keyword>
<keyword evidence="6" id="KW-0326">Glycosidase</keyword>
<dbReference type="InterPro" id="IPR050887">
    <property type="entry name" value="Beta-mannosidase_GH2"/>
</dbReference>
<dbReference type="SUPFAM" id="SSF49303">
    <property type="entry name" value="beta-Galactosidase/glucuronidase domain"/>
    <property type="match status" value="2"/>
</dbReference>
<dbReference type="EC" id="3.2.1.25" evidence="3"/>
<evidence type="ECO:0000313" key="10">
    <source>
        <dbReference type="EMBL" id="AWN21960.1"/>
    </source>
</evidence>
<dbReference type="GO" id="GO:0005975">
    <property type="term" value="P:carbohydrate metabolic process"/>
    <property type="evidence" value="ECO:0007669"/>
    <property type="project" value="InterPro"/>
</dbReference>
<dbReference type="InterPro" id="IPR013783">
    <property type="entry name" value="Ig-like_fold"/>
</dbReference>
<sequence length="820" mass="89957">MPVWRQDLAGEWQLAPSLDEAWRSAGWHVRPTLPVGAFARPEWVAARVPGSVHADLIRAGVLAEPNIGLNSLAAEWVSARQWVYRREFRVELPEGGRLFLHFGGVDHSATVYLDGRWLGELEGPLTPARFEVSGLDRAAAHLLVVVLAEPPAEAGQQGRTSATRSLKPRWSYGWDFATRLISAGLCGEVWLEHDGGAAILDVWVRPQLSEDLRSATVRAQVQLSGPPDTLCIATLHHPDGRSETRQGRAGELKFDLDSPALWWPAGLGEPALYTLQVSVPGARPVQRRFGLRRSRLVHNAASLERGARPYTLEINGQRLYARGFNVLPVDLIAGRGGEAQRERDLIRLARQAHANLLRFNGVAPLASTTVLDACDELGVMVWQELPLTSSGVDQVPPESAEFLAALERGAPPLIEHLRHHPSVVIYGGGNELTDDQRRPLDETHPLLSRIGQLFGQYGDDLPYLPTSPSGPVYDLDGPDLGSAEQHDVHGPWHYRGVHDTYRPLTLSRALMHSEFGCQAPARAATLERYLHQTWPMTDAVPDVVHHGPAWMMRHRLEEVFGPLHDLKTYTLLGQAAQGDVLRHALLHNRARREECSAALVWQLNEPWPGAHNTSVLDYDLKPKLAFYRCREANAPVAVHLGLPGPVVGGELRLRPEVLADEPGRGTLILTLSDVGGTTLQAWQGEVDWPAPPAELDWPAPSGPSLLRAELTRLEGAPLARAEYWLAPDRPAPFADLVALPATTLQLRQQGGALHMTNTGRWAAPWISIEAAGPGAEDLTDNGFSLLPGEEVVLEARFDEGASVTAQALNTVTSELIWRSM</sequence>
<organism evidence="10 11">
    <name type="scientific">Deinococcus irradiatisoli</name>
    <dbReference type="NCBI Taxonomy" id="2202254"/>
    <lineage>
        <taxon>Bacteria</taxon>
        <taxon>Thermotogati</taxon>
        <taxon>Deinococcota</taxon>
        <taxon>Deinococci</taxon>
        <taxon>Deinococcales</taxon>
        <taxon>Deinococcaceae</taxon>
        <taxon>Deinococcus</taxon>
    </lineage>
</organism>
<feature type="domain" description="Glycoside hydrolase family 2 immunoglobulin-like beta-sandwich" evidence="7">
    <location>
        <begin position="198"/>
        <end position="292"/>
    </location>
</feature>
<dbReference type="InterPro" id="IPR006102">
    <property type="entry name" value="Ig-like_GH2"/>
</dbReference>
<dbReference type="InterPro" id="IPR054593">
    <property type="entry name" value="Beta-mannosidase-like_N2"/>
</dbReference>
<evidence type="ECO:0000256" key="3">
    <source>
        <dbReference type="ARBA" id="ARBA00012754"/>
    </source>
</evidence>
<dbReference type="Pfam" id="PF00703">
    <property type="entry name" value="Glyco_hydro_2"/>
    <property type="match status" value="1"/>
</dbReference>
<name>A0A2Z3JEY7_9DEIO</name>
<gene>
    <name evidence="10" type="ORF">DKM44_00845</name>
</gene>
<comment type="catalytic activity">
    <reaction evidence="1">
        <text>Hydrolysis of terminal, non-reducing beta-D-mannose residues in beta-D-mannosides.</text>
        <dbReference type="EC" id="3.2.1.25"/>
    </reaction>
</comment>
<dbReference type="InterPro" id="IPR006103">
    <property type="entry name" value="Glyco_hydro_2_cat"/>
</dbReference>
<dbReference type="AlphaFoldDB" id="A0A2Z3JEY7"/>
<reference evidence="10 11" key="1">
    <citation type="submission" date="2018-05" db="EMBL/GenBank/DDBJ databases">
        <title>Complete Genome Sequence of Deinococcus sp. strain 17bor-2.</title>
        <authorList>
            <person name="Srinivasan S."/>
        </authorList>
    </citation>
    <scope>NUCLEOTIDE SEQUENCE [LARGE SCALE GENOMIC DNA]</scope>
    <source>
        <strain evidence="10 11">17bor-2</strain>
    </source>
</reference>
<comment type="similarity">
    <text evidence="2">Belongs to the glycosyl hydrolase 2 family.</text>
</comment>
<dbReference type="InterPro" id="IPR017853">
    <property type="entry name" value="GH"/>
</dbReference>
<accession>A0A2Z3JEY7</accession>
<evidence type="ECO:0000256" key="6">
    <source>
        <dbReference type="ARBA" id="ARBA00023295"/>
    </source>
</evidence>
<dbReference type="PANTHER" id="PTHR43730">
    <property type="entry name" value="BETA-MANNOSIDASE"/>
    <property type="match status" value="1"/>
</dbReference>
<dbReference type="KEGG" id="dez:DKM44_00845"/>
<evidence type="ECO:0000313" key="11">
    <source>
        <dbReference type="Proteomes" id="UP000245368"/>
    </source>
</evidence>
<keyword evidence="4" id="KW-0732">Signal</keyword>
<evidence type="ECO:0000256" key="2">
    <source>
        <dbReference type="ARBA" id="ARBA00007401"/>
    </source>
</evidence>
<evidence type="ECO:0000259" key="7">
    <source>
        <dbReference type="Pfam" id="PF00703"/>
    </source>
</evidence>
<dbReference type="GO" id="GO:0004567">
    <property type="term" value="F:beta-mannosidase activity"/>
    <property type="evidence" value="ECO:0007669"/>
    <property type="project" value="UniProtKB-EC"/>
</dbReference>
<protein>
    <recommendedName>
        <fullName evidence="3">beta-mannosidase</fullName>
        <ecNumber evidence="3">3.2.1.25</ecNumber>
    </recommendedName>
</protein>
<feature type="domain" description="Beta-mannosidase-like galactose-binding" evidence="9">
    <location>
        <begin position="41"/>
        <end position="185"/>
    </location>
</feature>
<keyword evidence="11" id="KW-1185">Reference proteome</keyword>
<dbReference type="Gene3D" id="2.60.40.10">
    <property type="entry name" value="Immunoglobulins"/>
    <property type="match status" value="1"/>
</dbReference>